<evidence type="ECO:0000256" key="51">
    <source>
        <dbReference type="ARBA" id="ARBA00049422"/>
    </source>
</evidence>
<dbReference type="PANTHER" id="PTHR43775:SF7">
    <property type="entry name" value="FATTY ACID SYNTHASE"/>
    <property type="match status" value="1"/>
</dbReference>
<feature type="region of interest" description="C-terminal hotdog fold" evidence="55">
    <location>
        <begin position="250"/>
        <end position="389"/>
    </location>
</feature>
<dbReference type="Gene3D" id="1.10.1200.10">
    <property type="entry name" value="ACP-like"/>
    <property type="match status" value="2"/>
</dbReference>
<reference evidence="57" key="1">
    <citation type="submission" date="2020-11" db="EMBL/GenBank/DDBJ databases">
        <authorList>
            <person name="Tran Van P."/>
        </authorList>
    </citation>
    <scope>NUCLEOTIDE SEQUENCE</scope>
</reference>
<dbReference type="GO" id="GO:0004316">
    <property type="term" value="F:3-oxoacyl-[acyl-carrier-protein] reductase (NADPH) activity"/>
    <property type="evidence" value="ECO:0007669"/>
    <property type="project" value="UniProtKB-EC"/>
</dbReference>
<comment type="catalytic activity">
    <reaction evidence="53">
        <text>(2E)-decenoyl-[ACP] + NADPH + H(+) = decanoyl-[ACP] + NADP(+)</text>
        <dbReference type="Rhea" id="RHEA:41864"/>
        <dbReference type="Rhea" id="RHEA-COMP:9639"/>
        <dbReference type="Rhea" id="RHEA-COMP:9640"/>
        <dbReference type="ChEBI" id="CHEBI:15378"/>
        <dbReference type="ChEBI" id="CHEBI:57783"/>
        <dbReference type="ChEBI" id="CHEBI:58349"/>
        <dbReference type="ChEBI" id="CHEBI:78467"/>
        <dbReference type="ChEBI" id="CHEBI:78468"/>
    </reaction>
    <physiologicalReaction direction="left-to-right" evidence="53">
        <dbReference type="Rhea" id="RHEA:41865"/>
    </physiologicalReaction>
</comment>
<comment type="catalytic activity">
    <reaction evidence="25">
        <text>3-oxooctadecanoyl-[ACP] + NADPH + H(+) = (3R)-hydroxyoctadecanoyl-[ACP] + NADP(+)</text>
        <dbReference type="Rhea" id="RHEA:41920"/>
        <dbReference type="Rhea" id="RHEA-COMP:9653"/>
        <dbReference type="Rhea" id="RHEA-COMP:9654"/>
        <dbReference type="ChEBI" id="CHEBI:15378"/>
        <dbReference type="ChEBI" id="CHEBI:57783"/>
        <dbReference type="ChEBI" id="CHEBI:58349"/>
        <dbReference type="ChEBI" id="CHEBI:78487"/>
        <dbReference type="ChEBI" id="CHEBI:78488"/>
    </reaction>
    <physiologicalReaction direction="left-to-right" evidence="25">
        <dbReference type="Rhea" id="RHEA:41921"/>
    </physiologicalReaction>
</comment>
<evidence type="ECO:0000256" key="14">
    <source>
        <dbReference type="ARBA" id="ARBA00023268"/>
    </source>
</evidence>
<evidence type="ECO:0000256" key="16">
    <source>
        <dbReference type="ARBA" id="ARBA00023351"/>
    </source>
</evidence>
<evidence type="ECO:0000256" key="8">
    <source>
        <dbReference type="ARBA" id="ARBA00022857"/>
    </source>
</evidence>
<evidence type="ECO:0000256" key="17">
    <source>
        <dbReference type="ARBA" id="ARBA00023373"/>
    </source>
</evidence>
<dbReference type="Pfam" id="PF13602">
    <property type="entry name" value="ADH_zinc_N_2"/>
    <property type="match status" value="1"/>
</dbReference>
<comment type="catalytic activity">
    <reaction evidence="43">
        <text>holo-[ACP] + acetyl-CoA = acetyl-[ACP] + CoA</text>
        <dbReference type="Rhea" id="RHEA:41788"/>
        <dbReference type="Rhea" id="RHEA-COMP:9621"/>
        <dbReference type="Rhea" id="RHEA-COMP:9685"/>
        <dbReference type="ChEBI" id="CHEBI:57287"/>
        <dbReference type="ChEBI" id="CHEBI:57288"/>
        <dbReference type="ChEBI" id="CHEBI:64479"/>
        <dbReference type="ChEBI" id="CHEBI:78446"/>
        <dbReference type="EC" id="2.3.1.38"/>
    </reaction>
    <physiologicalReaction direction="left-to-right" evidence="43">
        <dbReference type="Rhea" id="RHEA:41789"/>
    </physiologicalReaction>
</comment>
<comment type="catalytic activity">
    <reaction evidence="32">
        <text>(2E)-hexadecenoyl-[ACP] + NADPH + H(+) = hexadecanoyl-[ACP] + NADP(+)</text>
        <dbReference type="Rhea" id="RHEA:41912"/>
        <dbReference type="Rhea" id="RHEA-COMP:9651"/>
        <dbReference type="Rhea" id="RHEA-COMP:9652"/>
        <dbReference type="ChEBI" id="CHEBI:15378"/>
        <dbReference type="ChEBI" id="CHEBI:57783"/>
        <dbReference type="ChEBI" id="CHEBI:58349"/>
        <dbReference type="ChEBI" id="CHEBI:78481"/>
        <dbReference type="ChEBI" id="CHEBI:78483"/>
    </reaction>
    <physiologicalReaction direction="left-to-right" evidence="32">
        <dbReference type="Rhea" id="RHEA:41913"/>
    </physiologicalReaction>
</comment>
<dbReference type="Pfam" id="PF14765">
    <property type="entry name" value="PS-DH"/>
    <property type="match status" value="1"/>
</dbReference>
<evidence type="ECO:0000256" key="4">
    <source>
        <dbReference type="ARBA" id="ARBA00022553"/>
    </source>
</evidence>
<dbReference type="PROSITE" id="PS52019">
    <property type="entry name" value="PKS_MFAS_DH"/>
    <property type="match status" value="1"/>
</dbReference>
<evidence type="ECO:0000256" key="34">
    <source>
        <dbReference type="ARBA" id="ARBA00047953"/>
    </source>
</evidence>
<evidence type="ECO:0000256" key="39">
    <source>
        <dbReference type="ARBA" id="ARBA00048420"/>
    </source>
</evidence>
<dbReference type="InterPro" id="IPR049391">
    <property type="entry name" value="FAS_pseudo-KR"/>
</dbReference>
<comment type="catalytic activity">
    <reaction evidence="51">
        <text>3-oxooctanoyl-[ACP] + NADPH + H(+) = (3R)-hydroxyoctanoyl-[ACP] + NADP(+)</text>
        <dbReference type="Rhea" id="RHEA:41840"/>
        <dbReference type="Rhea" id="RHEA-COMP:9633"/>
        <dbReference type="Rhea" id="RHEA-COMP:9634"/>
        <dbReference type="ChEBI" id="CHEBI:15378"/>
        <dbReference type="ChEBI" id="CHEBI:57783"/>
        <dbReference type="ChEBI" id="CHEBI:58349"/>
        <dbReference type="ChEBI" id="CHEBI:78460"/>
        <dbReference type="ChEBI" id="CHEBI:78461"/>
    </reaction>
    <physiologicalReaction direction="left-to-right" evidence="51">
        <dbReference type="Rhea" id="RHEA:41841"/>
    </physiologicalReaction>
</comment>
<evidence type="ECO:0000256" key="31">
    <source>
        <dbReference type="ARBA" id="ARBA00047578"/>
    </source>
</evidence>
<comment type="catalytic activity">
    <reaction evidence="38">
        <text>tetradecanoyl-[ACP] + H2O = tetradecanoate + holo-[ACP] + H(+)</text>
        <dbReference type="Rhea" id="RHEA:30123"/>
        <dbReference type="Rhea" id="RHEA-COMP:9648"/>
        <dbReference type="Rhea" id="RHEA-COMP:9685"/>
        <dbReference type="ChEBI" id="CHEBI:15377"/>
        <dbReference type="ChEBI" id="CHEBI:15378"/>
        <dbReference type="ChEBI" id="CHEBI:30807"/>
        <dbReference type="ChEBI" id="CHEBI:64479"/>
        <dbReference type="ChEBI" id="CHEBI:78477"/>
        <dbReference type="EC" id="3.1.2.14"/>
    </reaction>
    <physiologicalReaction direction="left-to-right" evidence="38">
        <dbReference type="Rhea" id="RHEA:30124"/>
    </physiologicalReaction>
</comment>
<feature type="domain" description="PKS/mFAS DH" evidence="56">
    <location>
        <begin position="99"/>
        <end position="389"/>
    </location>
</feature>
<keyword evidence="4" id="KW-0597">Phosphoprotein</keyword>
<evidence type="ECO:0000256" key="54">
    <source>
        <dbReference type="ARBA" id="ARBA00049533"/>
    </source>
</evidence>
<dbReference type="OrthoDB" id="3509362at2759"/>
<dbReference type="GO" id="GO:0141148">
    <property type="term" value="F:enoyl-[acyl-carrier-protein] reductase (NADPH) activity"/>
    <property type="evidence" value="ECO:0007669"/>
    <property type="project" value="UniProtKB-EC"/>
</dbReference>
<comment type="catalytic activity">
    <reaction evidence="39">
        <text>(2E)-octenoyl-[ACP] + NADPH + H(+) = octanoyl-[ACP] + NADP(+)</text>
        <dbReference type="Rhea" id="RHEA:41848"/>
        <dbReference type="Rhea" id="RHEA-COMP:9635"/>
        <dbReference type="Rhea" id="RHEA-COMP:9636"/>
        <dbReference type="ChEBI" id="CHEBI:15378"/>
        <dbReference type="ChEBI" id="CHEBI:57783"/>
        <dbReference type="ChEBI" id="CHEBI:58349"/>
        <dbReference type="ChEBI" id="CHEBI:78462"/>
        <dbReference type="ChEBI" id="CHEBI:78463"/>
    </reaction>
    <physiologicalReaction direction="left-to-right" evidence="39">
        <dbReference type="Rhea" id="RHEA:41849"/>
    </physiologicalReaction>
</comment>
<dbReference type="GO" id="GO:0004312">
    <property type="term" value="F:fatty acid synthase activity"/>
    <property type="evidence" value="ECO:0007669"/>
    <property type="project" value="TreeGrafter"/>
</dbReference>
<dbReference type="CDD" id="cd05195">
    <property type="entry name" value="enoyl_red"/>
    <property type="match status" value="1"/>
</dbReference>
<dbReference type="InterPro" id="IPR036736">
    <property type="entry name" value="ACP-like_sf"/>
</dbReference>
<dbReference type="SUPFAM" id="SSF51735">
    <property type="entry name" value="NAD(P)-binding Rossmann-fold domains"/>
    <property type="match status" value="2"/>
</dbReference>
<dbReference type="InterPro" id="IPR042104">
    <property type="entry name" value="PKS_dehydratase_sf"/>
</dbReference>
<comment type="catalytic activity">
    <reaction evidence="19">
        <text>a (3R)-hydroxyacyl-[ACP] = a (2E)-enoyl-[ACP] + H2O</text>
        <dbReference type="Rhea" id="RHEA:13097"/>
        <dbReference type="Rhea" id="RHEA-COMP:9925"/>
        <dbReference type="Rhea" id="RHEA-COMP:9945"/>
        <dbReference type="ChEBI" id="CHEBI:15377"/>
        <dbReference type="ChEBI" id="CHEBI:78784"/>
        <dbReference type="ChEBI" id="CHEBI:78827"/>
        <dbReference type="EC" id="4.2.1.59"/>
    </reaction>
    <physiologicalReaction direction="left-to-right" evidence="19">
        <dbReference type="Rhea" id="RHEA:13098"/>
    </physiologicalReaction>
</comment>
<evidence type="ECO:0000313" key="57">
    <source>
        <dbReference type="EMBL" id="CAD7625189.1"/>
    </source>
</evidence>
<dbReference type="PANTHER" id="PTHR43775">
    <property type="entry name" value="FATTY ACID SYNTHASE"/>
    <property type="match status" value="1"/>
</dbReference>
<name>A0A7R9PY83_9ACAR</name>
<comment type="catalytic activity">
    <reaction evidence="27">
        <text>a (3R)-hydroxyacyl-[ACP] + NADP(+) = a 3-oxoacyl-[ACP] + NADPH + H(+)</text>
        <dbReference type="Rhea" id="RHEA:17397"/>
        <dbReference type="Rhea" id="RHEA-COMP:9916"/>
        <dbReference type="Rhea" id="RHEA-COMP:9945"/>
        <dbReference type="ChEBI" id="CHEBI:15378"/>
        <dbReference type="ChEBI" id="CHEBI:57783"/>
        <dbReference type="ChEBI" id="CHEBI:58349"/>
        <dbReference type="ChEBI" id="CHEBI:78776"/>
        <dbReference type="ChEBI" id="CHEBI:78827"/>
        <dbReference type="EC" id="1.1.1.100"/>
    </reaction>
    <physiologicalReaction direction="right-to-left" evidence="27">
        <dbReference type="Rhea" id="RHEA:17399"/>
    </physiologicalReaction>
</comment>
<keyword evidence="14" id="KW-0511">Multifunctional enzyme</keyword>
<evidence type="ECO:0000256" key="50">
    <source>
        <dbReference type="ARBA" id="ARBA00049414"/>
    </source>
</evidence>
<dbReference type="Gene3D" id="3.90.180.10">
    <property type="entry name" value="Medium-chain alcohol dehydrogenases, catalytic domain"/>
    <property type="match status" value="1"/>
</dbReference>
<comment type="catalytic activity">
    <reaction evidence="50">
        <text>3-oxohexadecanoyl-[ACP] + NADPH + H(+) = (3R)-hydroxyhexadecanoyl-[ACP] + NADP(+)</text>
        <dbReference type="Rhea" id="RHEA:41904"/>
        <dbReference type="Rhea" id="RHEA-COMP:9649"/>
        <dbReference type="Rhea" id="RHEA-COMP:9650"/>
        <dbReference type="ChEBI" id="CHEBI:15378"/>
        <dbReference type="ChEBI" id="CHEBI:57783"/>
        <dbReference type="ChEBI" id="CHEBI:58349"/>
        <dbReference type="ChEBI" id="CHEBI:78478"/>
        <dbReference type="ChEBI" id="CHEBI:78480"/>
    </reaction>
    <physiologicalReaction direction="left-to-right" evidence="50">
        <dbReference type="Rhea" id="RHEA:41905"/>
    </physiologicalReaction>
</comment>
<keyword evidence="10" id="KW-0007">Acetylation</keyword>
<dbReference type="InterPro" id="IPR001031">
    <property type="entry name" value="Thioesterase"/>
</dbReference>
<evidence type="ECO:0000256" key="53">
    <source>
        <dbReference type="ARBA" id="ARBA00049521"/>
    </source>
</evidence>
<keyword evidence="58" id="KW-1185">Reference proteome</keyword>
<comment type="catalytic activity">
    <reaction evidence="37">
        <text>(2E)-dodecenoyl-[ACP] + NADPH + H(+) = dodecanoyl-[ACP] + NADP(+)</text>
        <dbReference type="Rhea" id="RHEA:41880"/>
        <dbReference type="Rhea" id="RHEA-COMP:9643"/>
        <dbReference type="Rhea" id="RHEA-COMP:9644"/>
        <dbReference type="ChEBI" id="CHEBI:15378"/>
        <dbReference type="ChEBI" id="CHEBI:57783"/>
        <dbReference type="ChEBI" id="CHEBI:58349"/>
        <dbReference type="ChEBI" id="CHEBI:65264"/>
        <dbReference type="ChEBI" id="CHEBI:78472"/>
    </reaction>
    <physiologicalReaction direction="left-to-right" evidence="37">
        <dbReference type="Rhea" id="RHEA:41881"/>
    </physiologicalReaction>
</comment>
<evidence type="ECO:0000256" key="27">
    <source>
        <dbReference type="ARBA" id="ARBA00047400"/>
    </source>
</evidence>
<evidence type="ECO:0000256" key="12">
    <source>
        <dbReference type="ARBA" id="ARBA00023098"/>
    </source>
</evidence>
<evidence type="ECO:0000256" key="5">
    <source>
        <dbReference type="ARBA" id="ARBA00022679"/>
    </source>
</evidence>
<dbReference type="Pfam" id="PF08659">
    <property type="entry name" value="KR"/>
    <property type="match status" value="1"/>
</dbReference>
<evidence type="ECO:0000256" key="3">
    <source>
        <dbReference type="ARBA" id="ARBA00022516"/>
    </source>
</evidence>
<evidence type="ECO:0000256" key="41">
    <source>
        <dbReference type="ARBA" id="ARBA00048571"/>
    </source>
</evidence>
<feature type="region of interest" description="N-terminal hotdog fold" evidence="55">
    <location>
        <begin position="99"/>
        <end position="232"/>
    </location>
</feature>
<dbReference type="InterPro" id="IPR057326">
    <property type="entry name" value="KR_dom"/>
</dbReference>
<dbReference type="Gene3D" id="3.40.50.150">
    <property type="entry name" value="Vaccinia Virus protein VP39"/>
    <property type="match status" value="1"/>
</dbReference>
<proteinExistence type="predicted"/>
<comment type="catalytic activity">
    <reaction evidence="31">
        <text>dodecanoyl-[ACP] + malonyl-[ACP] + H(+) = 3-oxotetradecanoyl-[ACP] + holo-[ACP] + CO2</text>
        <dbReference type="Rhea" id="RHEA:41884"/>
        <dbReference type="Rhea" id="RHEA-COMP:9623"/>
        <dbReference type="Rhea" id="RHEA-COMP:9644"/>
        <dbReference type="Rhea" id="RHEA-COMP:9645"/>
        <dbReference type="Rhea" id="RHEA-COMP:9685"/>
        <dbReference type="ChEBI" id="CHEBI:15378"/>
        <dbReference type="ChEBI" id="CHEBI:16526"/>
        <dbReference type="ChEBI" id="CHEBI:64479"/>
        <dbReference type="ChEBI" id="CHEBI:65264"/>
        <dbReference type="ChEBI" id="CHEBI:78449"/>
        <dbReference type="ChEBI" id="CHEBI:78473"/>
    </reaction>
    <physiologicalReaction direction="left-to-right" evidence="31">
        <dbReference type="Rhea" id="RHEA:41885"/>
    </physiologicalReaction>
</comment>
<comment type="catalytic activity">
    <reaction evidence="46">
        <text>(2E)-octadecenoyl-[ACP] + NADPH + H(+) = octadecanoyl-[ACP] + NADP(+)</text>
        <dbReference type="Rhea" id="RHEA:41928"/>
        <dbReference type="Rhea" id="RHEA-COMP:9655"/>
        <dbReference type="Rhea" id="RHEA-COMP:9656"/>
        <dbReference type="ChEBI" id="CHEBI:15378"/>
        <dbReference type="ChEBI" id="CHEBI:57783"/>
        <dbReference type="ChEBI" id="CHEBI:58349"/>
        <dbReference type="ChEBI" id="CHEBI:78489"/>
        <dbReference type="ChEBI" id="CHEBI:78495"/>
    </reaction>
    <physiologicalReaction direction="left-to-right" evidence="46">
        <dbReference type="Rhea" id="RHEA:41929"/>
    </physiologicalReaction>
</comment>
<evidence type="ECO:0000256" key="11">
    <source>
        <dbReference type="ARBA" id="ARBA00023002"/>
    </source>
</evidence>
<dbReference type="InterPro" id="IPR049551">
    <property type="entry name" value="PKS_DH_C"/>
</dbReference>
<keyword evidence="12" id="KW-0443">Lipid metabolism</keyword>
<comment type="catalytic activity">
    <reaction evidence="23">
        <text>(3R)-hydroxybutanoyl-[ACP] = (2E)-butenoyl-[ACP] + H2O</text>
        <dbReference type="Rhea" id="RHEA:41808"/>
        <dbReference type="Rhea" id="RHEA-COMP:9626"/>
        <dbReference type="Rhea" id="RHEA-COMP:9627"/>
        <dbReference type="ChEBI" id="CHEBI:15377"/>
        <dbReference type="ChEBI" id="CHEBI:78451"/>
        <dbReference type="ChEBI" id="CHEBI:78453"/>
    </reaction>
    <physiologicalReaction direction="left-to-right" evidence="23">
        <dbReference type="Rhea" id="RHEA:41809"/>
    </physiologicalReaction>
</comment>
<dbReference type="CDD" id="cd08954">
    <property type="entry name" value="KR_1_FAS_SDR_x"/>
    <property type="match status" value="1"/>
</dbReference>
<dbReference type="InterPro" id="IPR050091">
    <property type="entry name" value="PKS_NRPS_Biosynth_Enz"/>
</dbReference>
<dbReference type="GO" id="GO:0004315">
    <property type="term" value="F:3-oxoacyl-[acyl-carrier-protein] synthase activity"/>
    <property type="evidence" value="ECO:0007669"/>
    <property type="project" value="UniProtKB-EC"/>
</dbReference>
<comment type="catalytic activity">
    <reaction evidence="35">
        <text>acetyl-[ACP] + malonyl-[ACP] + H(+) = 3-oxobutanoyl-[ACP] + holo-[ACP] + CO2</text>
        <dbReference type="Rhea" id="RHEA:41800"/>
        <dbReference type="Rhea" id="RHEA-COMP:9621"/>
        <dbReference type="Rhea" id="RHEA-COMP:9623"/>
        <dbReference type="Rhea" id="RHEA-COMP:9625"/>
        <dbReference type="Rhea" id="RHEA-COMP:9685"/>
        <dbReference type="ChEBI" id="CHEBI:15378"/>
        <dbReference type="ChEBI" id="CHEBI:16526"/>
        <dbReference type="ChEBI" id="CHEBI:64479"/>
        <dbReference type="ChEBI" id="CHEBI:78446"/>
        <dbReference type="ChEBI" id="CHEBI:78449"/>
        <dbReference type="ChEBI" id="CHEBI:78450"/>
    </reaction>
    <physiologicalReaction direction="left-to-right" evidence="35">
        <dbReference type="Rhea" id="RHEA:41801"/>
    </physiologicalReaction>
</comment>
<evidence type="ECO:0000256" key="26">
    <source>
        <dbReference type="ARBA" id="ARBA00047394"/>
    </source>
</evidence>
<evidence type="ECO:0000256" key="40">
    <source>
        <dbReference type="ARBA" id="ARBA00048506"/>
    </source>
</evidence>
<comment type="catalytic activity">
    <reaction evidence="21">
        <text>(3R)-hydroxyoctadecanoyl-[ACP] = (2E)-octadecenoyl-[ACP] + H2O</text>
        <dbReference type="Rhea" id="RHEA:41924"/>
        <dbReference type="Rhea" id="RHEA-COMP:9654"/>
        <dbReference type="Rhea" id="RHEA-COMP:9655"/>
        <dbReference type="ChEBI" id="CHEBI:15377"/>
        <dbReference type="ChEBI" id="CHEBI:78488"/>
        <dbReference type="ChEBI" id="CHEBI:78489"/>
    </reaction>
    <physiologicalReaction direction="left-to-right" evidence="21">
        <dbReference type="Rhea" id="RHEA:41925"/>
    </physiologicalReaction>
</comment>
<evidence type="ECO:0000256" key="24">
    <source>
        <dbReference type="ARBA" id="ARBA00023442"/>
    </source>
</evidence>
<dbReference type="FunFam" id="3.40.50.720:FF:000209">
    <property type="entry name" value="Polyketide synthase Pks12"/>
    <property type="match status" value="1"/>
</dbReference>
<evidence type="ECO:0000256" key="9">
    <source>
        <dbReference type="ARBA" id="ARBA00022898"/>
    </source>
</evidence>
<evidence type="ECO:0000256" key="44">
    <source>
        <dbReference type="ARBA" id="ARBA00048704"/>
    </source>
</evidence>
<evidence type="ECO:0000256" key="23">
    <source>
        <dbReference type="ARBA" id="ARBA00023402"/>
    </source>
</evidence>
<dbReference type="Gene3D" id="3.10.129.110">
    <property type="entry name" value="Polyketide synthase dehydratase"/>
    <property type="match status" value="2"/>
</dbReference>
<protein>
    <recommendedName>
        <fullName evidence="56">PKS/mFAS DH domain-containing protein</fullName>
    </recommendedName>
</protein>
<dbReference type="Proteomes" id="UP000759131">
    <property type="component" value="Unassembled WGS sequence"/>
</dbReference>
<evidence type="ECO:0000256" key="46">
    <source>
        <dbReference type="ARBA" id="ARBA00049019"/>
    </source>
</evidence>
<comment type="catalytic activity">
    <reaction evidence="33">
        <text>(2E)-hexenoyl-[ACP] + NADPH + H(+) = hexanoyl-[ACP] + NADP(+)</text>
        <dbReference type="Rhea" id="RHEA:41832"/>
        <dbReference type="Rhea" id="RHEA-COMP:9631"/>
        <dbReference type="Rhea" id="RHEA-COMP:9632"/>
        <dbReference type="ChEBI" id="CHEBI:15378"/>
        <dbReference type="ChEBI" id="CHEBI:57783"/>
        <dbReference type="ChEBI" id="CHEBI:58349"/>
        <dbReference type="ChEBI" id="CHEBI:78458"/>
        <dbReference type="ChEBI" id="CHEBI:78459"/>
    </reaction>
    <physiologicalReaction direction="left-to-right" evidence="33">
        <dbReference type="Rhea" id="RHEA:41833"/>
    </physiologicalReaction>
</comment>
<comment type="catalytic activity">
    <reaction evidence="36">
        <text>hexadecanoyl-[ACP] + malonyl-[ACP] + H(+) = 3-oxooctadecanoyl-[ACP] + holo-[ACP] + CO2</text>
        <dbReference type="Rhea" id="RHEA:41916"/>
        <dbReference type="Rhea" id="RHEA-COMP:9623"/>
        <dbReference type="Rhea" id="RHEA-COMP:9652"/>
        <dbReference type="Rhea" id="RHEA-COMP:9653"/>
        <dbReference type="Rhea" id="RHEA-COMP:9685"/>
        <dbReference type="ChEBI" id="CHEBI:15378"/>
        <dbReference type="ChEBI" id="CHEBI:16526"/>
        <dbReference type="ChEBI" id="CHEBI:64479"/>
        <dbReference type="ChEBI" id="CHEBI:78449"/>
        <dbReference type="ChEBI" id="CHEBI:78483"/>
        <dbReference type="ChEBI" id="CHEBI:78487"/>
    </reaction>
    <physiologicalReaction direction="left-to-right" evidence="36">
        <dbReference type="Rhea" id="RHEA:41917"/>
    </physiologicalReaction>
</comment>
<evidence type="ECO:0000256" key="48">
    <source>
        <dbReference type="ARBA" id="ARBA00049171"/>
    </source>
</evidence>
<evidence type="ECO:0000259" key="56">
    <source>
        <dbReference type="PROSITE" id="PS52019"/>
    </source>
</evidence>
<dbReference type="Gene3D" id="3.40.50.1820">
    <property type="entry name" value="alpha/beta hydrolase"/>
    <property type="match status" value="1"/>
</dbReference>
<dbReference type="SMART" id="SM00829">
    <property type="entry name" value="PKS_ER"/>
    <property type="match status" value="1"/>
</dbReference>
<keyword evidence="6" id="KW-0702">S-nitrosylation</keyword>
<comment type="catalytic activity">
    <reaction evidence="17">
        <text>(3R)-hydroxyhexanoyl-[ACP] = (2E)-hexenoyl-[ACP] + H2O</text>
        <dbReference type="Rhea" id="RHEA:41828"/>
        <dbReference type="Rhea" id="RHEA-COMP:9630"/>
        <dbReference type="Rhea" id="RHEA-COMP:9631"/>
        <dbReference type="ChEBI" id="CHEBI:15377"/>
        <dbReference type="ChEBI" id="CHEBI:78457"/>
        <dbReference type="ChEBI" id="CHEBI:78458"/>
    </reaction>
    <physiologicalReaction direction="left-to-right" evidence="17">
        <dbReference type="Rhea" id="RHEA:41829"/>
    </physiologicalReaction>
</comment>
<feature type="active site" description="Proton donor; for dehydratase activity" evidence="55">
    <location>
        <position position="303"/>
    </location>
</feature>
<keyword evidence="5" id="KW-0808">Transferase</keyword>
<sequence>MSPVYFYNKFKHLPSDALILEIGPHGLFSQVVKETLESGTYVSLIKKDSNDTNLDMFLASIAKLYELGLNPLIENLYPPIQWPVARSTQSISSLLKWDHEYNNLVRKYPDYHFRSYASDMNEVYNPSQSMKAFMPEHCIDGNVLYPATGYLMLAWRRMAAQHGKLWNQLPAIFEDVQFRRPIFLSDTDMTRIKVRYIETSGEFTILESGEFTILESGNITCVGRVRTSDEYALNLQHVLVDTEAHMDEEFAVNLTTTDIYKDLKILGYDYGPKFRRIRSMKTNDFETMNGQISWDGNWVTFMDSLLQTMVAGMPFRKMMVPVMIRSIRCDPKAMYEGIAAHKTAEHREREFTILESGNITCVGRVRTSDEYALNLQHVLVDTEAHMDEEFAVNLTTTDIYKDLKILGYDYGPKFRRIRSMKTNDFETMNGQISWDGNWVTFMDSLLQTMVAGMPFRKMMVPVMIRSIRCDPKAMYEGIAAHKTAEHRERRAVLDYVMDDENLNVIALSGGDKALNEGEVEGILSTYNVDYMEELFGQEFHVYPSVLPFHVDINSRMIVTYGVEIEDLMASPIARKSNMQDLKLESYQFVANEENIAIEEYDKKSMTEYLKICSLIGNKIKKLNESKDKKVIQNMTNNLVNKYLNDMKDNYILLKILNQVYKESLDENQNINTNKVITDLQNNREYDLSLDYINEVSKNEHLIRSLVDIVSECFIPKKEIKVLELNLTNGLMAKEVDTQLASSHIYPIDVNYTIAVKSVGAVSDSYKNQSFKLIEWNPQNNVFPTEINSTNFILLKDSNDLWDIDLDTQLQDMFDVISDKGFLLSVFRYQLTEPELALNQINGKKALKNSDLEKRIIDFIKAAQSVGFNVIGRKLDTIGSMAILYRKLFCEPKVPKNDNIIQMTSNAEKWFETLKEKIIEQKENESNETLWLIANDSSNNGIIGLINCLRLEPGGECLRCVFDCDNLIEGCVKFTEKPYSDILANDLPINVLKNGKVGTYRHFTLGKSHEKIESNDYFLNVGHNRDLASLQWYDSRNLVTNKDDYDLINTKTNKTACHIYSAGMNFRDVMFATGRIGSGPQTLFTDCLIGFEFAGRRADTGERVCGFDMSRCYATSIDANEELISRIPDKWSMDDAVSVLSTYSTVWYGLIERAHMQKGESILIHSGAGGVGQAAISICQFYECDIFVTIGTEEKKKFLMNTYNIAENRILSSRNTQFKYKIKEMTRGKGVDVVLNSLTGDKLDASYECIADCGRFVEIGKYDLQMNKQLGMFPFLRDISFIGVSVDQKLYTKRGFVMRFFEWMHQNCDNGMIKPINQNVFKAEEAEKAFRFMTTGKHIGKIVIRIRDEESDKNAKSAFNPSNKLLVTRKTYFNPNKTYIITGGLGGFGLEFIHWMTFLGARRFVLTSRFGVKTDYQKFILKRLASLGANLKQFATKVVVLTHDCYTTEGTNKLLAEAHNLGPIGGVFHLALVLNDSLLENQTFDKFQETIDSKTKVFENLDKMSRELSIDLDYFVVFSSVSCGKGNAGQSNYGFANSVCERICESRRRDGLHGLAIQWGPIGDVGVLADSEINTSLAAIVKQRVNSCLEILDKLLQSDNSIVSCLVRAKRSVMTGTKESKLVNQVWVALGIDPKTTPNHLTLGEIGMESMFAVELQQGLERENDERLTLGEIGMESMFAVELQQGLEREYDIRVTLNDIKNITIGMMKDFEIGKADEMKKFADEIKSCRTKLCKVKFIIPSDACIKLNNVTTGKPLYFFPPLEGIFTSLEGLTEKIDRPVIGLNWTRDMEKLGSLKEITKYYIQLLKALEPKGDYDIFGHFYGALIAMKMLKKAPIGKAIIIDMLSEVTLDEDMISDDNLVEIILSFCTKDLPTGLEGKLNFETIESTNTQDLEAHKTIERMAATINQYLRKR</sequence>
<evidence type="ECO:0000256" key="47">
    <source>
        <dbReference type="ARBA" id="ARBA00049109"/>
    </source>
</evidence>
<comment type="catalytic activity">
    <reaction evidence="40">
        <text>a fatty acyl-[ACP] + malonyl-[ACP] + H(+) = a 3-oxoacyl-[ACP] + holo-[ACP] + CO2</text>
        <dbReference type="Rhea" id="RHEA:22836"/>
        <dbReference type="Rhea" id="RHEA-COMP:9623"/>
        <dbReference type="Rhea" id="RHEA-COMP:9685"/>
        <dbReference type="Rhea" id="RHEA-COMP:9916"/>
        <dbReference type="Rhea" id="RHEA-COMP:14125"/>
        <dbReference type="ChEBI" id="CHEBI:15378"/>
        <dbReference type="ChEBI" id="CHEBI:16526"/>
        <dbReference type="ChEBI" id="CHEBI:64479"/>
        <dbReference type="ChEBI" id="CHEBI:78449"/>
        <dbReference type="ChEBI" id="CHEBI:78776"/>
        <dbReference type="ChEBI" id="CHEBI:138651"/>
        <dbReference type="EC" id="2.3.1.41"/>
    </reaction>
    <physiologicalReaction direction="left-to-right" evidence="40">
        <dbReference type="Rhea" id="RHEA:22837"/>
    </physiologicalReaction>
</comment>
<dbReference type="InterPro" id="IPR020843">
    <property type="entry name" value="ER"/>
</dbReference>
<evidence type="ECO:0000256" key="38">
    <source>
        <dbReference type="ARBA" id="ARBA00048289"/>
    </source>
</evidence>
<dbReference type="Pfam" id="PF21149">
    <property type="entry name" value="FAS_pseudo-KR"/>
    <property type="match status" value="1"/>
</dbReference>
<evidence type="ECO:0000256" key="42">
    <source>
        <dbReference type="ARBA" id="ARBA00048650"/>
    </source>
</evidence>
<dbReference type="InterPro" id="IPR013968">
    <property type="entry name" value="PKS_KR"/>
</dbReference>
<evidence type="ECO:0000256" key="25">
    <source>
        <dbReference type="ARBA" id="ARBA00047300"/>
    </source>
</evidence>
<dbReference type="InterPro" id="IPR029063">
    <property type="entry name" value="SAM-dependent_MTases_sf"/>
</dbReference>
<evidence type="ECO:0000256" key="33">
    <source>
        <dbReference type="ARBA" id="ARBA00047897"/>
    </source>
</evidence>
<comment type="catalytic activity">
    <reaction evidence="52">
        <text>butanoyl-[ACP] + malonyl-[ACP] + H(+) = 3-oxohexanoyl-[ACP] + holo-[ACP] + CO2</text>
        <dbReference type="Rhea" id="RHEA:41820"/>
        <dbReference type="Rhea" id="RHEA-COMP:9623"/>
        <dbReference type="Rhea" id="RHEA-COMP:9628"/>
        <dbReference type="Rhea" id="RHEA-COMP:9629"/>
        <dbReference type="Rhea" id="RHEA-COMP:9685"/>
        <dbReference type="ChEBI" id="CHEBI:15378"/>
        <dbReference type="ChEBI" id="CHEBI:16526"/>
        <dbReference type="ChEBI" id="CHEBI:64479"/>
        <dbReference type="ChEBI" id="CHEBI:78449"/>
        <dbReference type="ChEBI" id="CHEBI:78454"/>
        <dbReference type="ChEBI" id="CHEBI:78456"/>
    </reaction>
    <physiologicalReaction direction="left-to-right" evidence="52">
        <dbReference type="Rhea" id="RHEA:41821"/>
    </physiologicalReaction>
</comment>
<comment type="catalytic activity">
    <reaction evidence="20">
        <text>(3R)-hydroxytetradecanoyl-[ACP] = (2E)-tetradecenoyl-[ACP] + H2O</text>
        <dbReference type="Rhea" id="RHEA:41892"/>
        <dbReference type="Rhea" id="RHEA-COMP:9646"/>
        <dbReference type="Rhea" id="RHEA-COMP:9647"/>
        <dbReference type="ChEBI" id="CHEBI:15377"/>
        <dbReference type="ChEBI" id="CHEBI:78474"/>
        <dbReference type="ChEBI" id="CHEBI:78475"/>
    </reaction>
    <physiologicalReaction direction="left-to-right" evidence="20">
        <dbReference type="Rhea" id="RHEA:41893"/>
    </physiologicalReaction>
</comment>
<evidence type="ECO:0000256" key="7">
    <source>
        <dbReference type="ARBA" id="ARBA00022832"/>
    </source>
</evidence>
<evidence type="ECO:0000256" key="49">
    <source>
        <dbReference type="ARBA" id="ARBA00049263"/>
    </source>
</evidence>
<dbReference type="GO" id="GO:0006633">
    <property type="term" value="P:fatty acid biosynthetic process"/>
    <property type="evidence" value="ECO:0007669"/>
    <property type="project" value="UniProtKB-KW"/>
</dbReference>
<evidence type="ECO:0000313" key="58">
    <source>
        <dbReference type="Proteomes" id="UP000759131"/>
    </source>
</evidence>
<comment type="catalytic activity">
    <reaction evidence="16">
        <text>(3R)-hydroxydodecanoyl-[ACP] = (2E)-dodecenoyl-[ACP] + H2O</text>
        <dbReference type="Rhea" id="RHEA:41876"/>
        <dbReference type="Rhea" id="RHEA-COMP:9642"/>
        <dbReference type="Rhea" id="RHEA-COMP:9643"/>
        <dbReference type="ChEBI" id="CHEBI:15377"/>
        <dbReference type="ChEBI" id="CHEBI:78470"/>
        <dbReference type="ChEBI" id="CHEBI:78472"/>
    </reaction>
    <physiologicalReaction direction="left-to-right" evidence="16">
        <dbReference type="Rhea" id="RHEA:41877"/>
    </physiologicalReaction>
</comment>
<keyword evidence="13" id="KW-0275">Fatty acid biosynthesis</keyword>
<comment type="pathway">
    <text evidence="1">Lipid metabolism.</text>
</comment>
<evidence type="ECO:0000256" key="55">
    <source>
        <dbReference type="PROSITE-ProRule" id="PRU01363"/>
    </source>
</evidence>
<evidence type="ECO:0000256" key="13">
    <source>
        <dbReference type="ARBA" id="ARBA00023160"/>
    </source>
</evidence>
<evidence type="ECO:0000256" key="43">
    <source>
        <dbReference type="ARBA" id="ARBA00048691"/>
    </source>
</evidence>
<dbReference type="InterPro" id="IPR011032">
    <property type="entry name" value="GroES-like_sf"/>
</dbReference>
<comment type="catalytic activity">
    <reaction evidence="30">
        <text>(2E)-butenoyl-[ACP] + NADPH + H(+) = butanoyl-[ACP] + NADP(+)</text>
        <dbReference type="Rhea" id="RHEA:41812"/>
        <dbReference type="Rhea" id="RHEA-COMP:9627"/>
        <dbReference type="Rhea" id="RHEA-COMP:9628"/>
        <dbReference type="ChEBI" id="CHEBI:15378"/>
        <dbReference type="ChEBI" id="CHEBI:57783"/>
        <dbReference type="ChEBI" id="CHEBI:58349"/>
        <dbReference type="ChEBI" id="CHEBI:78453"/>
        <dbReference type="ChEBI" id="CHEBI:78454"/>
    </reaction>
    <physiologicalReaction direction="left-to-right" evidence="30">
        <dbReference type="Rhea" id="RHEA:41813"/>
    </physiologicalReaction>
</comment>
<comment type="catalytic activity">
    <reaction evidence="29">
        <text>tetradecanoyl-[ACP] + malonyl-[ACP] + H(+) = 3-oxohexadecanoyl-[ACP] + holo-[ACP] + CO2</text>
        <dbReference type="Rhea" id="RHEA:41900"/>
        <dbReference type="Rhea" id="RHEA-COMP:9623"/>
        <dbReference type="Rhea" id="RHEA-COMP:9648"/>
        <dbReference type="Rhea" id="RHEA-COMP:9649"/>
        <dbReference type="Rhea" id="RHEA-COMP:9685"/>
        <dbReference type="ChEBI" id="CHEBI:15378"/>
        <dbReference type="ChEBI" id="CHEBI:16526"/>
        <dbReference type="ChEBI" id="CHEBI:64479"/>
        <dbReference type="ChEBI" id="CHEBI:78449"/>
        <dbReference type="ChEBI" id="CHEBI:78477"/>
        <dbReference type="ChEBI" id="CHEBI:78478"/>
    </reaction>
    <physiologicalReaction direction="left-to-right" evidence="29">
        <dbReference type="Rhea" id="RHEA:41901"/>
    </physiologicalReaction>
</comment>
<dbReference type="SUPFAM" id="SSF53474">
    <property type="entry name" value="alpha/beta-Hydrolases"/>
    <property type="match status" value="1"/>
</dbReference>
<keyword evidence="11" id="KW-0560">Oxidoreductase</keyword>
<evidence type="ECO:0000256" key="19">
    <source>
        <dbReference type="ARBA" id="ARBA00023394"/>
    </source>
</evidence>
<comment type="catalytic activity">
    <reaction evidence="42">
        <text>a 2,3-saturated acyl-[ACP] + NADP(+) = a (2E)-enoyl-[ACP] + NADPH + H(+)</text>
        <dbReference type="Rhea" id="RHEA:22564"/>
        <dbReference type="Rhea" id="RHEA-COMP:9925"/>
        <dbReference type="Rhea" id="RHEA-COMP:9926"/>
        <dbReference type="ChEBI" id="CHEBI:15378"/>
        <dbReference type="ChEBI" id="CHEBI:57783"/>
        <dbReference type="ChEBI" id="CHEBI:58349"/>
        <dbReference type="ChEBI" id="CHEBI:78784"/>
        <dbReference type="ChEBI" id="CHEBI:78785"/>
        <dbReference type="EC" id="1.3.1.39"/>
    </reaction>
    <physiologicalReaction direction="right-to-left" evidence="42">
        <dbReference type="Rhea" id="RHEA:22566"/>
    </physiologicalReaction>
</comment>
<dbReference type="GO" id="GO:0004313">
    <property type="term" value="F:[acyl-carrier-protein] S-acetyltransferase activity"/>
    <property type="evidence" value="ECO:0007669"/>
    <property type="project" value="UniProtKB-EC"/>
</dbReference>
<feature type="active site" description="Proton acceptor; for dehydratase activity" evidence="55">
    <location>
        <position position="137"/>
    </location>
</feature>
<dbReference type="Gene3D" id="3.30.70.3290">
    <property type="match status" value="1"/>
</dbReference>
<evidence type="ECO:0000256" key="30">
    <source>
        <dbReference type="ARBA" id="ARBA00047500"/>
    </source>
</evidence>
<dbReference type="EMBL" id="OC857447">
    <property type="protein sequence ID" value="CAD7625189.1"/>
    <property type="molecule type" value="Genomic_DNA"/>
</dbReference>
<evidence type="ECO:0000256" key="29">
    <source>
        <dbReference type="ARBA" id="ARBA00047451"/>
    </source>
</evidence>
<evidence type="ECO:0000256" key="32">
    <source>
        <dbReference type="ARBA" id="ARBA00047810"/>
    </source>
</evidence>
<evidence type="ECO:0000256" key="35">
    <source>
        <dbReference type="ARBA" id="ARBA00047961"/>
    </source>
</evidence>
<feature type="non-terminal residue" evidence="57">
    <location>
        <position position="1913"/>
    </location>
</feature>
<dbReference type="GO" id="GO:0019171">
    <property type="term" value="F:(3R)-hydroxyacyl-[acyl-carrier-protein] dehydratase activity"/>
    <property type="evidence" value="ECO:0007669"/>
    <property type="project" value="UniProtKB-EC"/>
</dbReference>
<comment type="catalytic activity">
    <reaction evidence="49">
        <text>3-oxododecanoyl-[ACP] + NADPH + H(+) = (3R)-hydroxydodecanoyl-[ACP] + NADP(+)</text>
        <dbReference type="Rhea" id="RHEA:41872"/>
        <dbReference type="Rhea" id="RHEA-COMP:9641"/>
        <dbReference type="Rhea" id="RHEA-COMP:9642"/>
        <dbReference type="ChEBI" id="CHEBI:15378"/>
        <dbReference type="ChEBI" id="CHEBI:57783"/>
        <dbReference type="ChEBI" id="CHEBI:58349"/>
        <dbReference type="ChEBI" id="CHEBI:78469"/>
        <dbReference type="ChEBI" id="CHEBI:78470"/>
    </reaction>
    <physiologicalReaction direction="left-to-right" evidence="49">
        <dbReference type="Rhea" id="RHEA:41873"/>
    </physiologicalReaction>
</comment>
<evidence type="ECO:0000256" key="2">
    <source>
        <dbReference type="ARBA" id="ARBA00022450"/>
    </source>
</evidence>
<dbReference type="Pfam" id="PF00975">
    <property type="entry name" value="Thioesterase"/>
    <property type="match status" value="1"/>
</dbReference>
<keyword evidence="7" id="KW-0276">Fatty acid metabolism</keyword>
<comment type="catalytic activity">
    <reaction evidence="18">
        <text>(3R)-hydroxydecanoyl-[ACP] = (2E)-decenoyl-[ACP] + H2O</text>
        <dbReference type="Rhea" id="RHEA:41860"/>
        <dbReference type="Rhea" id="RHEA-COMP:9638"/>
        <dbReference type="Rhea" id="RHEA-COMP:9639"/>
        <dbReference type="ChEBI" id="CHEBI:15377"/>
        <dbReference type="ChEBI" id="CHEBI:78466"/>
        <dbReference type="ChEBI" id="CHEBI:78467"/>
    </reaction>
    <physiologicalReaction direction="left-to-right" evidence="18">
        <dbReference type="Rhea" id="RHEA:41861"/>
    </physiologicalReaction>
</comment>
<comment type="catalytic activity">
    <reaction evidence="28">
        <text>3-oxodecanoyl-[ACP] + NADPH + H(+) = (3R)-hydroxydecanoyl-[ACP] + NADP(+)</text>
        <dbReference type="Rhea" id="RHEA:41856"/>
        <dbReference type="Rhea" id="RHEA-COMP:9637"/>
        <dbReference type="Rhea" id="RHEA-COMP:9638"/>
        <dbReference type="ChEBI" id="CHEBI:15378"/>
        <dbReference type="ChEBI" id="CHEBI:57783"/>
        <dbReference type="ChEBI" id="CHEBI:58349"/>
        <dbReference type="ChEBI" id="CHEBI:78464"/>
        <dbReference type="ChEBI" id="CHEBI:78466"/>
    </reaction>
    <physiologicalReaction direction="left-to-right" evidence="28">
        <dbReference type="Rhea" id="RHEA:41857"/>
    </physiologicalReaction>
</comment>
<dbReference type="InterPro" id="IPR029058">
    <property type="entry name" value="AB_hydrolase_fold"/>
</dbReference>
<evidence type="ECO:0000256" key="52">
    <source>
        <dbReference type="ARBA" id="ARBA00049449"/>
    </source>
</evidence>
<evidence type="ECO:0000256" key="6">
    <source>
        <dbReference type="ARBA" id="ARBA00022799"/>
    </source>
</evidence>
<evidence type="ECO:0000256" key="15">
    <source>
        <dbReference type="ARBA" id="ARBA00023332"/>
    </source>
</evidence>
<evidence type="ECO:0000256" key="36">
    <source>
        <dbReference type="ARBA" id="ARBA00048051"/>
    </source>
</evidence>
<comment type="function">
    <text evidence="24">Fatty acid synthetase is a multifunctional enzyme that catalyzes the de novo biosynthesis of long-chain saturated fatty acids starting from acetyl-CoA and malonyl-CoA in the presence of NADPH. This multifunctional protein contains 7 catalytic activities and a site for the binding of the prosthetic group 4'-phosphopantetheine of the acyl carrier protein ([ACP]) domain.</text>
</comment>
<evidence type="ECO:0000256" key="18">
    <source>
        <dbReference type="ARBA" id="ARBA00023388"/>
    </source>
</evidence>
<gene>
    <name evidence="57" type="ORF">OSB1V03_LOCUS5625</name>
</gene>
<evidence type="ECO:0000256" key="37">
    <source>
        <dbReference type="ARBA" id="ARBA00048281"/>
    </source>
</evidence>
<dbReference type="GO" id="GO:0016297">
    <property type="term" value="F:fatty acyl-[ACP] hydrolase activity"/>
    <property type="evidence" value="ECO:0007669"/>
    <property type="project" value="UniProtKB-EC"/>
</dbReference>
<dbReference type="Gene3D" id="3.40.50.720">
    <property type="entry name" value="NAD(P)-binding Rossmann-like Domain"/>
    <property type="match status" value="1"/>
</dbReference>
<dbReference type="Gene3D" id="3.40.366.10">
    <property type="entry name" value="Malonyl-Coenzyme A Acyl Carrier Protein, domain 2"/>
    <property type="match status" value="1"/>
</dbReference>
<dbReference type="InterPro" id="IPR049900">
    <property type="entry name" value="PKS_mFAS_DH"/>
</dbReference>
<comment type="catalytic activity">
    <reaction evidence="34">
        <text>3-oxobutanoyl-[ACP] + NADPH + H(+) = (3R)-hydroxybutanoyl-[ACP] + NADP(+)</text>
        <dbReference type="Rhea" id="RHEA:41804"/>
        <dbReference type="Rhea" id="RHEA-COMP:9625"/>
        <dbReference type="Rhea" id="RHEA-COMP:9626"/>
        <dbReference type="ChEBI" id="CHEBI:15378"/>
        <dbReference type="ChEBI" id="CHEBI:57783"/>
        <dbReference type="ChEBI" id="CHEBI:58349"/>
        <dbReference type="ChEBI" id="CHEBI:78450"/>
        <dbReference type="ChEBI" id="CHEBI:78451"/>
    </reaction>
    <physiologicalReaction direction="left-to-right" evidence="34">
        <dbReference type="Rhea" id="RHEA:41805"/>
    </physiologicalReaction>
</comment>
<dbReference type="InterPro" id="IPR036291">
    <property type="entry name" value="NAD(P)-bd_dom_sf"/>
</dbReference>
<dbReference type="EMBL" id="CAJPIZ010002872">
    <property type="protein sequence ID" value="CAG2105619.1"/>
    <property type="molecule type" value="Genomic_DNA"/>
</dbReference>
<evidence type="ECO:0000256" key="20">
    <source>
        <dbReference type="ARBA" id="ARBA00023398"/>
    </source>
</evidence>
<comment type="catalytic activity">
    <reaction evidence="54">
        <text>octanoyl-[ACP] + malonyl-[ACP] + H(+) = 3-oxodecanoyl-[ACP] + holo-[ACP] + CO2</text>
        <dbReference type="Rhea" id="RHEA:41852"/>
        <dbReference type="Rhea" id="RHEA-COMP:9623"/>
        <dbReference type="Rhea" id="RHEA-COMP:9636"/>
        <dbReference type="Rhea" id="RHEA-COMP:9637"/>
        <dbReference type="Rhea" id="RHEA-COMP:9685"/>
        <dbReference type="ChEBI" id="CHEBI:15378"/>
        <dbReference type="ChEBI" id="CHEBI:16526"/>
        <dbReference type="ChEBI" id="CHEBI:64479"/>
        <dbReference type="ChEBI" id="CHEBI:78449"/>
        <dbReference type="ChEBI" id="CHEBI:78463"/>
        <dbReference type="ChEBI" id="CHEBI:78464"/>
    </reaction>
    <physiologicalReaction direction="left-to-right" evidence="54">
        <dbReference type="Rhea" id="RHEA:41853"/>
    </physiologicalReaction>
</comment>
<evidence type="ECO:0000256" key="21">
    <source>
        <dbReference type="ARBA" id="ARBA00023399"/>
    </source>
</evidence>
<organism evidence="57">
    <name type="scientific">Medioppia subpectinata</name>
    <dbReference type="NCBI Taxonomy" id="1979941"/>
    <lineage>
        <taxon>Eukaryota</taxon>
        <taxon>Metazoa</taxon>
        <taxon>Ecdysozoa</taxon>
        <taxon>Arthropoda</taxon>
        <taxon>Chelicerata</taxon>
        <taxon>Arachnida</taxon>
        <taxon>Acari</taxon>
        <taxon>Acariformes</taxon>
        <taxon>Sarcoptiformes</taxon>
        <taxon>Oribatida</taxon>
        <taxon>Brachypylina</taxon>
        <taxon>Oppioidea</taxon>
        <taxon>Oppiidae</taxon>
        <taxon>Medioppia</taxon>
    </lineage>
</organism>
<comment type="catalytic activity">
    <reaction evidence="47">
        <text>decanoyl-[ACP] + malonyl-[ACP] + H(+) = 3-oxododecanoyl-[ACP] + holo-[ACP] + CO2</text>
        <dbReference type="Rhea" id="RHEA:41868"/>
        <dbReference type="Rhea" id="RHEA-COMP:9623"/>
        <dbReference type="Rhea" id="RHEA-COMP:9640"/>
        <dbReference type="Rhea" id="RHEA-COMP:9641"/>
        <dbReference type="Rhea" id="RHEA-COMP:9685"/>
        <dbReference type="ChEBI" id="CHEBI:15378"/>
        <dbReference type="ChEBI" id="CHEBI:16526"/>
        <dbReference type="ChEBI" id="CHEBI:64479"/>
        <dbReference type="ChEBI" id="CHEBI:78449"/>
        <dbReference type="ChEBI" id="CHEBI:78468"/>
        <dbReference type="ChEBI" id="CHEBI:78469"/>
    </reaction>
    <physiologicalReaction direction="left-to-right" evidence="47">
        <dbReference type="Rhea" id="RHEA:41869"/>
    </physiologicalReaction>
</comment>
<comment type="catalytic activity">
    <reaction evidence="26">
        <text>hexanoyl-[ACP] + malonyl-[ACP] + H(+) = 3-oxooctanoyl-[ACP] + holo-[ACP] + CO2</text>
        <dbReference type="Rhea" id="RHEA:41836"/>
        <dbReference type="Rhea" id="RHEA-COMP:9623"/>
        <dbReference type="Rhea" id="RHEA-COMP:9632"/>
        <dbReference type="Rhea" id="RHEA-COMP:9633"/>
        <dbReference type="Rhea" id="RHEA-COMP:9685"/>
        <dbReference type="ChEBI" id="CHEBI:15378"/>
        <dbReference type="ChEBI" id="CHEBI:16526"/>
        <dbReference type="ChEBI" id="CHEBI:64479"/>
        <dbReference type="ChEBI" id="CHEBI:78449"/>
        <dbReference type="ChEBI" id="CHEBI:78459"/>
        <dbReference type="ChEBI" id="CHEBI:78460"/>
    </reaction>
    <physiologicalReaction direction="left-to-right" evidence="26">
        <dbReference type="Rhea" id="RHEA:41837"/>
    </physiologicalReaction>
</comment>
<keyword evidence="8" id="KW-0521">NADP</keyword>
<evidence type="ECO:0000256" key="1">
    <source>
        <dbReference type="ARBA" id="ARBA00005189"/>
    </source>
</evidence>
<keyword evidence="2" id="KW-0596">Phosphopantetheine</keyword>
<evidence type="ECO:0000256" key="28">
    <source>
        <dbReference type="ARBA" id="ARBA00047440"/>
    </source>
</evidence>
<accession>A0A7R9PY83</accession>
<comment type="catalytic activity">
    <reaction evidence="15">
        <text>(3R)-hydroxyoctanoyl-[ACP] = (2E)-octenoyl-[ACP] + H2O</text>
        <dbReference type="Rhea" id="RHEA:41844"/>
        <dbReference type="Rhea" id="RHEA-COMP:9634"/>
        <dbReference type="Rhea" id="RHEA-COMP:9635"/>
        <dbReference type="ChEBI" id="CHEBI:15377"/>
        <dbReference type="ChEBI" id="CHEBI:78461"/>
        <dbReference type="ChEBI" id="CHEBI:78462"/>
    </reaction>
    <physiologicalReaction direction="left-to-right" evidence="15">
        <dbReference type="Rhea" id="RHEA:41845"/>
    </physiologicalReaction>
</comment>
<comment type="catalytic activity">
    <reaction evidence="45">
        <text>3-oxotetradecanoyl-[ACP] + NADPH + H(+) = (3R)-hydroxytetradecanoyl-[ACP] + NADP(+)</text>
        <dbReference type="Rhea" id="RHEA:41888"/>
        <dbReference type="Rhea" id="RHEA-COMP:9645"/>
        <dbReference type="Rhea" id="RHEA-COMP:9646"/>
        <dbReference type="ChEBI" id="CHEBI:15378"/>
        <dbReference type="ChEBI" id="CHEBI:57783"/>
        <dbReference type="ChEBI" id="CHEBI:58349"/>
        <dbReference type="ChEBI" id="CHEBI:78473"/>
        <dbReference type="ChEBI" id="CHEBI:78474"/>
    </reaction>
    <physiologicalReaction direction="left-to-right" evidence="45">
        <dbReference type="Rhea" id="RHEA:41889"/>
    </physiologicalReaction>
</comment>
<comment type="catalytic activity">
    <reaction evidence="44">
        <text>hexadecanoyl-[ACP] + H2O = hexadecanoate + holo-[ACP] + H(+)</text>
        <dbReference type="Rhea" id="RHEA:41932"/>
        <dbReference type="Rhea" id="RHEA-COMP:9652"/>
        <dbReference type="Rhea" id="RHEA-COMP:9685"/>
        <dbReference type="ChEBI" id="CHEBI:7896"/>
        <dbReference type="ChEBI" id="CHEBI:15377"/>
        <dbReference type="ChEBI" id="CHEBI:15378"/>
        <dbReference type="ChEBI" id="CHEBI:64479"/>
        <dbReference type="ChEBI" id="CHEBI:78483"/>
        <dbReference type="EC" id="3.1.2.14"/>
    </reaction>
    <physiologicalReaction direction="left-to-right" evidence="44">
        <dbReference type="Rhea" id="RHEA:41933"/>
    </physiologicalReaction>
</comment>
<dbReference type="SUPFAM" id="SSF50129">
    <property type="entry name" value="GroES-like"/>
    <property type="match status" value="1"/>
</dbReference>
<dbReference type="InterPro" id="IPR001227">
    <property type="entry name" value="Ac_transferase_dom_sf"/>
</dbReference>
<evidence type="ECO:0000256" key="22">
    <source>
        <dbReference type="ARBA" id="ARBA00023401"/>
    </source>
</evidence>
<comment type="catalytic activity">
    <reaction evidence="48">
        <text>(2E)-tetradecenoyl-[ACP] + NADPH + H(+) = tetradecanoyl-[ACP] + NADP(+)</text>
        <dbReference type="Rhea" id="RHEA:41896"/>
        <dbReference type="Rhea" id="RHEA-COMP:9647"/>
        <dbReference type="Rhea" id="RHEA-COMP:9648"/>
        <dbReference type="ChEBI" id="CHEBI:15378"/>
        <dbReference type="ChEBI" id="CHEBI:57783"/>
        <dbReference type="ChEBI" id="CHEBI:58349"/>
        <dbReference type="ChEBI" id="CHEBI:78475"/>
        <dbReference type="ChEBI" id="CHEBI:78477"/>
    </reaction>
    <physiologicalReaction direction="left-to-right" evidence="48">
        <dbReference type="Rhea" id="RHEA:41897"/>
    </physiologicalReaction>
</comment>
<keyword evidence="3" id="KW-0444">Lipid biosynthesis</keyword>
<keyword evidence="9" id="KW-0663">Pyridoxal phosphate</keyword>
<comment type="catalytic activity">
    <reaction evidence="22">
        <text>(3R)-hydroxyhexadecanoyl-[ACP] = (2E)-hexadecenoyl-[ACP] + H2O</text>
        <dbReference type="Rhea" id="RHEA:41908"/>
        <dbReference type="Rhea" id="RHEA-COMP:9650"/>
        <dbReference type="Rhea" id="RHEA-COMP:9651"/>
        <dbReference type="ChEBI" id="CHEBI:15377"/>
        <dbReference type="ChEBI" id="CHEBI:78480"/>
        <dbReference type="ChEBI" id="CHEBI:78481"/>
    </reaction>
    <physiologicalReaction direction="left-to-right" evidence="22">
        <dbReference type="Rhea" id="RHEA:41909"/>
    </physiologicalReaction>
</comment>
<dbReference type="SMART" id="SM00822">
    <property type="entry name" value="PKS_KR"/>
    <property type="match status" value="1"/>
</dbReference>
<evidence type="ECO:0000256" key="45">
    <source>
        <dbReference type="ARBA" id="ARBA00048935"/>
    </source>
</evidence>
<evidence type="ECO:0000256" key="10">
    <source>
        <dbReference type="ARBA" id="ARBA00022990"/>
    </source>
</evidence>
<comment type="catalytic activity">
    <reaction evidence="41">
        <text>3-oxohexanoyl-[ACP] + NADPH + H(+) = (3R)-hydroxyhexanoyl-[ACP] + NADP(+)</text>
        <dbReference type="Rhea" id="RHEA:41824"/>
        <dbReference type="Rhea" id="RHEA-COMP:9629"/>
        <dbReference type="Rhea" id="RHEA-COMP:9630"/>
        <dbReference type="ChEBI" id="CHEBI:15378"/>
        <dbReference type="ChEBI" id="CHEBI:57783"/>
        <dbReference type="ChEBI" id="CHEBI:58349"/>
        <dbReference type="ChEBI" id="CHEBI:78456"/>
        <dbReference type="ChEBI" id="CHEBI:78457"/>
    </reaction>
    <physiologicalReaction direction="left-to-right" evidence="41">
        <dbReference type="Rhea" id="RHEA:41825"/>
    </physiologicalReaction>
</comment>